<dbReference type="AlphaFoldDB" id="A0AAV9VPC8"/>
<keyword evidence="3" id="KW-1185">Reference proteome</keyword>
<evidence type="ECO:0000313" key="2">
    <source>
        <dbReference type="EMBL" id="KAK6495106.1"/>
    </source>
</evidence>
<name>A0AAV9VPC8_9PEZI</name>
<protein>
    <submittedName>
        <fullName evidence="2">Uncharacterized protein</fullName>
    </submittedName>
</protein>
<proteinExistence type="predicted"/>
<feature type="region of interest" description="Disordered" evidence="1">
    <location>
        <begin position="112"/>
        <end position="159"/>
    </location>
</feature>
<evidence type="ECO:0000256" key="1">
    <source>
        <dbReference type="SAM" id="MobiDB-lite"/>
    </source>
</evidence>
<comment type="caution">
    <text evidence="2">The sequence shown here is derived from an EMBL/GenBank/DDBJ whole genome shotgun (WGS) entry which is preliminary data.</text>
</comment>
<sequence length="243" mass="28091">MPLVPIGHHAYILPGGERVYTHKSSEVLQRITMPKNHSLRKIERERYLMKKRKQLLERWVKELRETTTKYHQCVMHIKELFRLQVTGEPPADKSIILVKRLRLKRSDSYPKLVEAATSSPSPPPPPDSPPPGPMTKTPRPPNRSRIPISTWRKNNKGRLGGRYIDGLKIPKFLKHEGDATYHDYCQPIKPSTHVWSPEPGSRSGRFSRVGLTAKRRPKTAPNQKELLIGLKDEVRRKINFRDN</sequence>
<reference evidence="2 3" key="1">
    <citation type="submission" date="2023-08" db="EMBL/GenBank/DDBJ databases">
        <authorList>
            <person name="Palmer J.M."/>
        </authorList>
    </citation>
    <scope>NUCLEOTIDE SEQUENCE [LARGE SCALE GENOMIC DNA]</scope>
    <source>
        <strain evidence="2 3">TWF481</strain>
    </source>
</reference>
<organism evidence="2 3">
    <name type="scientific">Arthrobotrys musiformis</name>
    <dbReference type="NCBI Taxonomy" id="47236"/>
    <lineage>
        <taxon>Eukaryota</taxon>
        <taxon>Fungi</taxon>
        <taxon>Dikarya</taxon>
        <taxon>Ascomycota</taxon>
        <taxon>Pezizomycotina</taxon>
        <taxon>Orbiliomycetes</taxon>
        <taxon>Orbiliales</taxon>
        <taxon>Orbiliaceae</taxon>
        <taxon>Arthrobotrys</taxon>
    </lineage>
</organism>
<accession>A0AAV9VPC8</accession>
<dbReference type="Proteomes" id="UP001370758">
    <property type="component" value="Unassembled WGS sequence"/>
</dbReference>
<evidence type="ECO:0000313" key="3">
    <source>
        <dbReference type="Proteomes" id="UP001370758"/>
    </source>
</evidence>
<dbReference type="EMBL" id="JAVHJL010000013">
    <property type="protein sequence ID" value="KAK6495106.1"/>
    <property type="molecule type" value="Genomic_DNA"/>
</dbReference>
<gene>
    <name evidence="2" type="ORF">TWF481_003134</name>
</gene>
<feature type="compositionally biased region" description="Pro residues" evidence="1">
    <location>
        <begin position="120"/>
        <end position="141"/>
    </location>
</feature>